<dbReference type="SUPFAM" id="SSF48452">
    <property type="entry name" value="TPR-like"/>
    <property type="match status" value="1"/>
</dbReference>
<reference evidence="1" key="2">
    <citation type="journal article" date="2023" name="IMA Fungus">
        <title>Comparative genomic study of the Penicillium genus elucidates a diverse pangenome and 15 lateral gene transfer events.</title>
        <authorList>
            <person name="Petersen C."/>
            <person name="Sorensen T."/>
            <person name="Nielsen M.R."/>
            <person name="Sondergaard T.E."/>
            <person name="Sorensen J.L."/>
            <person name="Fitzpatrick D.A."/>
            <person name="Frisvad J.C."/>
            <person name="Nielsen K.L."/>
        </authorList>
    </citation>
    <scope>NUCLEOTIDE SEQUENCE</scope>
    <source>
        <strain evidence="1">IBT 16849</strain>
    </source>
</reference>
<dbReference type="PANTHER" id="PTHR46082">
    <property type="entry name" value="ATP/GTP-BINDING PROTEIN-RELATED"/>
    <property type="match status" value="1"/>
</dbReference>
<dbReference type="EMBL" id="JAPQKP010000002">
    <property type="protein sequence ID" value="KAJ5205224.1"/>
    <property type="molecule type" value="Genomic_DNA"/>
</dbReference>
<sequence>MSHFVGDWLNEAAAFRSFSTGTKNDQLFAKAVRIKHEVAQESQSKSIVIYQSAPTKRIAGSNLPDDLHISHNEGLSLLGHKQYSDATRALQTALELRENVLGTYKDTMISLSVLGDALSGQEKYIEAEAVYRDLWMRRKRAHGEKHTDTFKSLHKFSNALRRLQKYAEAEELGRDA</sequence>
<reference evidence="1" key="1">
    <citation type="submission" date="2022-11" db="EMBL/GenBank/DDBJ databases">
        <authorList>
            <person name="Petersen C."/>
        </authorList>
    </citation>
    <scope>NUCLEOTIDE SEQUENCE</scope>
    <source>
        <strain evidence="1">IBT 16849</strain>
    </source>
</reference>
<dbReference type="InterPro" id="IPR011990">
    <property type="entry name" value="TPR-like_helical_dom_sf"/>
</dbReference>
<comment type="caution">
    <text evidence="1">The sequence shown here is derived from an EMBL/GenBank/DDBJ whole genome shotgun (WGS) entry which is preliminary data.</text>
</comment>
<proteinExistence type="predicted"/>
<evidence type="ECO:0008006" key="3">
    <source>
        <dbReference type="Google" id="ProtNLM"/>
    </source>
</evidence>
<dbReference type="Pfam" id="PF13424">
    <property type="entry name" value="TPR_12"/>
    <property type="match status" value="1"/>
</dbReference>
<gene>
    <name evidence="1" type="ORF">N7472_001672</name>
</gene>
<dbReference type="Gene3D" id="1.25.40.10">
    <property type="entry name" value="Tetratricopeptide repeat domain"/>
    <property type="match status" value="1"/>
</dbReference>
<keyword evidence="2" id="KW-1185">Reference proteome</keyword>
<dbReference type="PANTHER" id="PTHR46082:SF6">
    <property type="entry name" value="AAA+ ATPASE DOMAIN-CONTAINING PROTEIN-RELATED"/>
    <property type="match status" value="1"/>
</dbReference>
<dbReference type="AlphaFoldDB" id="A0A9W9MPS6"/>
<accession>A0A9W9MPS6</accession>
<dbReference type="Pfam" id="PF13374">
    <property type="entry name" value="TPR_10"/>
    <property type="match status" value="1"/>
</dbReference>
<evidence type="ECO:0000313" key="1">
    <source>
        <dbReference type="EMBL" id="KAJ5205224.1"/>
    </source>
</evidence>
<dbReference type="InterPro" id="IPR053137">
    <property type="entry name" value="NLR-like"/>
</dbReference>
<name>A0A9W9MPS6_9EURO</name>
<evidence type="ECO:0000313" key="2">
    <source>
        <dbReference type="Proteomes" id="UP001150879"/>
    </source>
</evidence>
<dbReference type="Proteomes" id="UP001150879">
    <property type="component" value="Unassembled WGS sequence"/>
</dbReference>
<protein>
    <recommendedName>
        <fullName evidence="3">MalT-like TPR region domain-containing protein</fullName>
    </recommendedName>
</protein>
<organism evidence="1 2">
    <name type="scientific">Penicillium cf. griseofulvum</name>
    <dbReference type="NCBI Taxonomy" id="2972120"/>
    <lineage>
        <taxon>Eukaryota</taxon>
        <taxon>Fungi</taxon>
        <taxon>Dikarya</taxon>
        <taxon>Ascomycota</taxon>
        <taxon>Pezizomycotina</taxon>
        <taxon>Eurotiomycetes</taxon>
        <taxon>Eurotiomycetidae</taxon>
        <taxon>Eurotiales</taxon>
        <taxon>Aspergillaceae</taxon>
        <taxon>Penicillium</taxon>
    </lineage>
</organism>